<name>A0ABY9EE00_9GAMM</name>
<evidence type="ECO:0000256" key="3">
    <source>
        <dbReference type="ARBA" id="ARBA00022723"/>
    </source>
</evidence>
<gene>
    <name evidence="10" type="ORF">M8T91_07505</name>
</gene>
<accession>A0ABY9EE00</accession>
<keyword evidence="6" id="KW-0862">Zinc</keyword>
<evidence type="ECO:0000256" key="5">
    <source>
        <dbReference type="ARBA" id="ARBA00022801"/>
    </source>
</evidence>
<keyword evidence="7 10" id="KW-0482">Metalloprotease</keyword>
<keyword evidence="5" id="KW-0378">Hydrolase</keyword>
<evidence type="ECO:0000313" key="10">
    <source>
        <dbReference type="EMBL" id="WKD51253.1"/>
    </source>
</evidence>
<keyword evidence="3" id="KW-0479">Metal-binding</keyword>
<evidence type="ECO:0000256" key="8">
    <source>
        <dbReference type="ARBA" id="ARBA00023157"/>
    </source>
</evidence>
<keyword evidence="4" id="KW-0732">Signal</keyword>
<evidence type="ECO:0000256" key="1">
    <source>
        <dbReference type="ARBA" id="ARBA00008721"/>
    </source>
</evidence>
<dbReference type="InterPro" id="IPR008754">
    <property type="entry name" value="Peptidase_M43"/>
</dbReference>
<dbReference type="CDD" id="cd04275">
    <property type="entry name" value="ZnMc_pappalysin_like"/>
    <property type="match status" value="1"/>
</dbReference>
<dbReference type="InterPro" id="IPR024079">
    <property type="entry name" value="MetalloPept_cat_dom_sf"/>
</dbReference>
<dbReference type="GO" id="GO:0008237">
    <property type="term" value="F:metallopeptidase activity"/>
    <property type="evidence" value="ECO:0007669"/>
    <property type="project" value="UniProtKB-KW"/>
</dbReference>
<dbReference type="PANTHER" id="PTHR47466">
    <property type="match status" value="1"/>
</dbReference>
<keyword evidence="2" id="KW-0645">Protease</keyword>
<organism evidence="10 11">
    <name type="scientific">Microbulbifer spongiae</name>
    <dbReference type="NCBI Taxonomy" id="2944933"/>
    <lineage>
        <taxon>Bacteria</taxon>
        <taxon>Pseudomonadati</taxon>
        <taxon>Pseudomonadota</taxon>
        <taxon>Gammaproteobacteria</taxon>
        <taxon>Cellvibrionales</taxon>
        <taxon>Microbulbiferaceae</taxon>
        <taxon>Microbulbifer</taxon>
    </lineage>
</organism>
<keyword evidence="11" id="KW-1185">Reference proteome</keyword>
<protein>
    <submittedName>
        <fullName evidence="10">Zinc metalloprotease</fullName>
    </submittedName>
</protein>
<feature type="domain" description="Peptidase M43 pregnancy-associated plasma-A" evidence="9">
    <location>
        <begin position="196"/>
        <end position="284"/>
    </location>
</feature>
<dbReference type="Pfam" id="PF05572">
    <property type="entry name" value="Peptidase_M43"/>
    <property type="match status" value="1"/>
</dbReference>
<dbReference type="PANTHER" id="PTHR47466:SF1">
    <property type="entry name" value="METALLOPROTEASE MEP1 (AFU_ORTHOLOGUE AFUA_1G07730)-RELATED"/>
    <property type="match status" value="1"/>
</dbReference>
<evidence type="ECO:0000256" key="7">
    <source>
        <dbReference type="ARBA" id="ARBA00023049"/>
    </source>
</evidence>
<dbReference type="Proteomes" id="UP001321520">
    <property type="component" value="Chromosome"/>
</dbReference>
<reference evidence="10 11" key="1">
    <citation type="submission" date="2022-05" db="EMBL/GenBank/DDBJ databases">
        <title>Microbulbifer sp. nov., isolated from sponge.</title>
        <authorList>
            <person name="Gao L."/>
        </authorList>
    </citation>
    <scope>NUCLEOTIDE SEQUENCE [LARGE SCALE GENOMIC DNA]</scope>
    <source>
        <strain evidence="10 11">MI-G</strain>
    </source>
</reference>
<proteinExistence type="inferred from homology"/>
<evidence type="ECO:0000259" key="9">
    <source>
        <dbReference type="Pfam" id="PF05572"/>
    </source>
</evidence>
<dbReference type="EMBL" id="CP098023">
    <property type="protein sequence ID" value="WKD51253.1"/>
    <property type="molecule type" value="Genomic_DNA"/>
</dbReference>
<evidence type="ECO:0000256" key="4">
    <source>
        <dbReference type="ARBA" id="ARBA00022729"/>
    </source>
</evidence>
<sequence>MNMPLSKSTVFYILLFAHFSISSPDIFAIEPSMDKQKLLRCGTKQPSVQQAALQESYFQSMNGVLNTVLNSQKTEANVNVHFHVITDSSGNGGVSIFEINDQINVLNTGFSGTPFVFNLASVTTTANDSWYTVTPDTFAEFEMKSTLRAGGAADLNIYVANLGEDFLGWATFPSEYDSNPVNDGVVVLTEALPGGSAAPYNEGDVMIHEVGHWVGLYHTFEGGCSSPGDFVDDTPAEASPAFGCPVGLDSCQGPGFEGLDPINNYMNFSDDFCMFRFTPGQSNRAQLQSSFFRGL</sequence>
<evidence type="ECO:0000256" key="2">
    <source>
        <dbReference type="ARBA" id="ARBA00022670"/>
    </source>
</evidence>
<dbReference type="RefSeq" id="WP_301418350.1">
    <property type="nucleotide sequence ID" value="NZ_CP098023.1"/>
</dbReference>
<dbReference type="SUPFAM" id="SSF55486">
    <property type="entry name" value="Metalloproteases ('zincins'), catalytic domain"/>
    <property type="match status" value="1"/>
</dbReference>
<dbReference type="Gene3D" id="3.40.390.10">
    <property type="entry name" value="Collagenase (Catalytic Domain)"/>
    <property type="match status" value="1"/>
</dbReference>
<comment type="similarity">
    <text evidence="1">Belongs to the peptidase M43B family.</text>
</comment>
<evidence type="ECO:0000313" key="11">
    <source>
        <dbReference type="Proteomes" id="UP001321520"/>
    </source>
</evidence>
<keyword evidence="8" id="KW-1015">Disulfide bond</keyword>
<evidence type="ECO:0000256" key="6">
    <source>
        <dbReference type="ARBA" id="ARBA00022833"/>
    </source>
</evidence>